<protein>
    <recommendedName>
        <fullName evidence="10">UDP-N-acetylglucosamine--N-acetylmuramyl-(pentapeptide) pyrophosphoryl-undecaprenol N-acetylglucosamine transferase</fullName>
        <ecNumber evidence="10">2.4.1.227</ecNumber>
    </recommendedName>
    <alternativeName>
        <fullName evidence="10">Undecaprenyl-PP-MurNAc-pentapeptide-UDPGlcNAc GlcNAc transferase</fullName>
    </alternativeName>
</protein>
<feature type="binding site" evidence="10">
    <location>
        <position position="199"/>
    </location>
    <ligand>
        <name>UDP-N-acetyl-alpha-D-glucosamine</name>
        <dbReference type="ChEBI" id="CHEBI:57705"/>
    </ligand>
</feature>
<dbReference type="GO" id="GO:0051301">
    <property type="term" value="P:cell division"/>
    <property type="evidence" value="ECO:0007669"/>
    <property type="project" value="UniProtKB-KW"/>
</dbReference>
<dbReference type="GO" id="GO:0005886">
    <property type="term" value="C:plasma membrane"/>
    <property type="evidence" value="ECO:0007669"/>
    <property type="project" value="UniProtKB-SubCell"/>
</dbReference>
<dbReference type="Gene3D" id="3.40.50.2000">
    <property type="entry name" value="Glycogen Phosphorylase B"/>
    <property type="match status" value="2"/>
</dbReference>
<keyword evidence="9 10" id="KW-0961">Cell wall biogenesis/degradation</keyword>
<evidence type="ECO:0000259" key="12">
    <source>
        <dbReference type="Pfam" id="PF04101"/>
    </source>
</evidence>
<comment type="caution">
    <text evidence="13">The sequence shown here is derived from an EMBL/GenBank/DDBJ whole genome shotgun (WGS) entry which is preliminary data.</text>
</comment>
<dbReference type="STRING" id="1802280.A3B37_00390"/>
<comment type="catalytic activity">
    <reaction evidence="10">
        <text>di-trans,octa-cis-undecaprenyl diphospho-N-acetyl-alpha-D-muramoyl-L-alanyl-D-glutamyl-meso-2,6-diaminopimeloyl-D-alanyl-D-alanine + UDP-N-acetyl-alpha-D-glucosamine = di-trans,octa-cis-undecaprenyl diphospho-[N-acetyl-alpha-D-glucosaminyl-(1-&gt;4)]-N-acetyl-alpha-D-muramoyl-L-alanyl-D-glutamyl-meso-2,6-diaminopimeloyl-D-alanyl-D-alanine + UDP + H(+)</text>
        <dbReference type="Rhea" id="RHEA:31227"/>
        <dbReference type="ChEBI" id="CHEBI:15378"/>
        <dbReference type="ChEBI" id="CHEBI:57705"/>
        <dbReference type="ChEBI" id="CHEBI:58223"/>
        <dbReference type="ChEBI" id="CHEBI:61387"/>
        <dbReference type="ChEBI" id="CHEBI:61388"/>
        <dbReference type="EC" id="2.4.1.227"/>
    </reaction>
</comment>
<dbReference type="Pfam" id="PF04101">
    <property type="entry name" value="Glyco_tran_28_C"/>
    <property type="match status" value="1"/>
</dbReference>
<evidence type="ECO:0000313" key="13">
    <source>
        <dbReference type="EMBL" id="OHA08797.1"/>
    </source>
</evidence>
<gene>
    <name evidence="10" type="primary">murG</name>
    <name evidence="13" type="ORF">A3B37_00390</name>
</gene>
<dbReference type="Pfam" id="PF03033">
    <property type="entry name" value="Glyco_transf_28"/>
    <property type="match status" value="1"/>
</dbReference>
<dbReference type="EMBL" id="MHQS01000010">
    <property type="protein sequence ID" value="OHA08797.1"/>
    <property type="molecule type" value="Genomic_DNA"/>
</dbReference>
<evidence type="ECO:0000256" key="6">
    <source>
        <dbReference type="ARBA" id="ARBA00022984"/>
    </source>
</evidence>
<feature type="domain" description="Glycosyl transferase family 28 C-terminal" evidence="12">
    <location>
        <begin position="192"/>
        <end position="360"/>
    </location>
</feature>
<feature type="binding site" evidence="10">
    <location>
        <position position="303"/>
    </location>
    <ligand>
        <name>UDP-N-acetyl-alpha-D-glucosamine</name>
        <dbReference type="ChEBI" id="CHEBI:57705"/>
    </ligand>
</feature>
<proteinExistence type="inferred from homology"/>
<dbReference type="InterPro" id="IPR004276">
    <property type="entry name" value="GlycoTrans_28_N"/>
</dbReference>
<comment type="caution">
    <text evidence="10">Lacks conserved residue(s) required for the propagation of feature annotation.</text>
</comment>
<dbReference type="GO" id="GO:0071555">
    <property type="term" value="P:cell wall organization"/>
    <property type="evidence" value="ECO:0007669"/>
    <property type="project" value="UniProtKB-KW"/>
</dbReference>
<keyword evidence="8 10" id="KW-0131">Cell cycle</keyword>
<evidence type="ECO:0000313" key="14">
    <source>
        <dbReference type="Proteomes" id="UP000176705"/>
    </source>
</evidence>
<comment type="pathway">
    <text evidence="10">Cell wall biogenesis; peptidoglycan biosynthesis.</text>
</comment>
<evidence type="ECO:0000259" key="11">
    <source>
        <dbReference type="Pfam" id="PF03033"/>
    </source>
</evidence>
<dbReference type="GO" id="GO:0005975">
    <property type="term" value="P:carbohydrate metabolic process"/>
    <property type="evidence" value="ECO:0007669"/>
    <property type="project" value="InterPro"/>
</dbReference>
<reference evidence="13 14" key="1">
    <citation type="journal article" date="2016" name="Nat. Commun.">
        <title>Thousands of microbial genomes shed light on interconnected biogeochemical processes in an aquifer system.</title>
        <authorList>
            <person name="Anantharaman K."/>
            <person name="Brown C.T."/>
            <person name="Hug L.A."/>
            <person name="Sharon I."/>
            <person name="Castelle C.J."/>
            <person name="Probst A.J."/>
            <person name="Thomas B.C."/>
            <person name="Singh A."/>
            <person name="Wilkins M.J."/>
            <person name="Karaoz U."/>
            <person name="Brodie E.L."/>
            <person name="Williams K.H."/>
            <person name="Hubbard S.S."/>
            <person name="Banfield J.F."/>
        </authorList>
    </citation>
    <scope>NUCLEOTIDE SEQUENCE [LARGE SCALE GENOMIC DNA]</scope>
</reference>
<keyword evidence="1 10" id="KW-1003">Cell membrane</keyword>
<keyword evidence="4 10" id="KW-0808">Transferase</keyword>
<keyword evidence="3 10" id="KW-0328">Glycosyltransferase</keyword>
<evidence type="ECO:0000256" key="10">
    <source>
        <dbReference type="HAMAP-Rule" id="MF_00033"/>
    </source>
</evidence>
<evidence type="ECO:0000256" key="2">
    <source>
        <dbReference type="ARBA" id="ARBA00022618"/>
    </source>
</evidence>
<evidence type="ECO:0000256" key="4">
    <source>
        <dbReference type="ARBA" id="ARBA00022679"/>
    </source>
</evidence>
<dbReference type="AlphaFoldDB" id="A0A1G2LAZ4"/>
<dbReference type="GO" id="GO:0051991">
    <property type="term" value="F:UDP-N-acetyl-D-glucosamine:N-acetylmuramoyl-L-alanyl-D-glutamyl-meso-2,6-diaminopimelyl-D-alanyl-D-alanine-diphosphoundecaprenol 4-beta-N-acetylglucosaminlytransferase activity"/>
    <property type="evidence" value="ECO:0007669"/>
    <property type="project" value="RHEA"/>
</dbReference>
<dbReference type="HAMAP" id="MF_00033">
    <property type="entry name" value="MurG"/>
    <property type="match status" value="1"/>
</dbReference>
<keyword evidence="6 10" id="KW-0573">Peptidoglycan synthesis</keyword>
<evidence type="ECO:0000256" key="3">
    <source>
        <dbReference type="ARBA" id="ARBA00022676"/>
    </source>
</evidence>
<dbReference type="GO" id="GO:0050511">
    <property type="term" value="F:undecaprenyldiphospho-muramoylpentapeptide beta-N-acetylglucosaminyltransferase activity"/>
    <property type="evidence" value="ECO:0007669"/>
    <property type="project" value="UniProtKB-UniRule"/>
</dbReference>
<dbReference type="GO" id="GO:0008360">
    <property type="term" value="P:regulation of cell shape"/>
    <property type="evidence" value="ECO:0007669"/>
    <property type="project" value="UniProtKB-KW"/>
</dbReference>
<feature type="binding site" evidence="10">
    <location>
        <position position="169"/>
    </location>
    <ligand>
        <name>UDP-N-acetyl-alpha-D-glucosamine</name>
        <dbReference type="ChEBI" id="CHEBI:57705"/>
    </ligand>
</feature>
<accession>A0A1G2LAZ4</accession>
<dbReference type="SUPFAM" id="SSF53756">
    <property type="entry name" value="UDP-Glycosyltransferase/glycogen phosphorylase"/>
    <property type="match status" value="1"/>
</dbReference>
<comment type="function">
    <text evidence="10">Cell wall formation. Catalyzes the transfer of a GlcNAc subunit on undecaprenyl-pyrophosphoryl-MurNAc-pentapeptide (lipid intermediate I) to form undecaprenyl-pyrophosphoryl-MurNAc-(pentapeptide)GlcNAc (lipid intermediate II).</text>
</comment>
<dbReference type="UniPathway" id="UPA00219"/>
<dbReference type="PANTHER" id="PTHR21015">
    <property type="entry name" value="UDP-N-ACETYLGLUCOSAMINE--N-ACETYLMURAMYL-(PENTAPEPTIDE) PYROPHOSPHORYL-UNDECAPRENOL N-ACETYLGLUCOSAMINE TRANSFERASE 1"/>
    <property type="match status" value="1"/>
</dbReference>
<dbReference type="EC" id="2.4.1.227" evidence="10"/>
<keyword evidence="5 10" id="KW-0133">Cell shape</keyword>
<dbReference type="InterPro" id="IPR007235">
    <property type="entry name" value="Glyco_trans_28_C"/>
</dbReference>
<keyword evidence="7 10" id="KW-0472">Membrane</keyword>
<evidence type="ECO:0000256" key="7">
    <source>
        <dbReference type="ARBA" id="ARBA00023136"/>
    </source>
</evidence>
<dbReference type="GO" id="GO:0009252">
    <property type="term" value="P:peptidoglycan biosynthetic process"/>
    <property type="evidence" value="ECO:0007669"/>
    <property type="project" value="UniProtKB-UniRule"/>
</dbReference>
<evidence type="ECO:0000256" key="9">
    <source>
        <dbReference type="ARBA" id="ARBA00023316"/>
    </source>
</evidence>
<name>A0A1G2LAZ4_9BACT</name>
<dbReference type="PANTHER" id="PTHR21015:SF22">
    <property type="entry name" value="GLYCOSYLTRANSFERASE"/>
    <property type="match status" value="1"/>
</dbReference>
<evidence type="ECO:0000256" key="5">
    <source>
        <dbReference type="ARBA" id="ARBA00022960"/>
    </source>
</evidence>
<comment type="subcellular location">
    <subcellularLocation>
        <location evidence="10">Cell membrane</location>
        <topology evidence="10">Peripheral membrane protein</topology>
        <orientation evidence="10">Cytoplasmic side</orientation>
    </subcellularLocation>
</comment>
<sequence length="372" mass="40712">MRIVFTGGGTGGHFFPILAVARELKRIAEEARILDLELFYFGPEEYRPELLRAEGILFIGISAGKLRRYFSLWNLADLFKSALGILQAVAKMFIVMPDVVFAKGGFGSFPTLLAARIYRIPVIIHETDARPGRVNRWAGKWARRIAVSFSRAASYFPAERTALTGTPVRKRILGGNPDEAREAFGVFSERPVIFVTGGSQGARAVNQAVIEILKDLVARCEVIHQAGQKNLEDVRLETAPILEGGGSAFYHLAGFLEEGEMRGAYRLADLIVSRAGGTAIAEIALAAKPAILIPLANAAQDHQRENAYEYAHAGAAVVIEEKHLTPLILKNEIEKLLDDPGRRSRMAEAAKAFSRPDAAEMLAKEILTLGLH</sequence>
<dbReference type="Proteomes" id="UP000176705">
    <property type="component" value="Unassembled WGS sequence"/>
</dbReference>
<feature type="domain" description="Glycosyltransferase family 28 N-terminal" evidence="11">
    <location>
        <begin position="3"/>
        <end position="146"/>
    </location>
</feature>
<dbReference type="InterPro" id="IPR006009">
    <property type="entry name" value="GlcNAc_MurG"/>
</dbReference>
<dbReference type="CDD" id="cd03785">
    <property type="entry name" value="GT28_MurG"/>
    <property type="match status" value="1"/>
</dbReference>
<evidence type="ECO:0000256" key="1">
    <source>
        <dbReference type="ARBA" id="ARBA00022475"/>
    </source>
</evidence>
<organism evidence="13 14">
    <name type="scientific">Candidatus Sungbacteria bacterium RIFCSPLOWO2_01_FULL_59_16</name>
    <dbReference type="NCBI Taxonomy" id="1802280"/>
    <lineage>
        <taxon>Bacteria</taxon>
        <taxon>Candidatus Sungiibacteriota</taxon>
    </lineage>
</organism>
<feature type="binding site" evidence="10">
    <location>
        <begin position="10"/>
        <end position="12"/>
    </location>
    <ligand>
        <name>UDP-N-acetyl-alpha-D-glucosamine</name>
        <dbReference type="ChEBI" id="CHEBI:57705"/>
    </ligand>
</feature>
<comment type="similarity">
    <text evidence="10">Belongs to the glycosyltransferase 28 family. MurG subfamily.</text>
</comment>
<keyword evidence="2 10" id="KW-0132">Cell division</keyword>
<dbReference type="NCBIfam" id="TIGR01133">
    <property type="entry name" value="murG"/>
    <property type="match status" value="1"/>
</dbReference>
<evidence type="ECO:0000256" key="8">
    <source>
        <dbReference type="ARBA" id="ARBA00023306"/>
    </source>
</evidence>